<sequence length="153" mass="16864">MPSLPDGSLSILASPLSPVTSTKVMIVITGLILIVASLRYASPTRLTRVLSDAMSSLEKVYTDIVCMLHMLQLEVGALRAQTLLHSLSWRATIGELLKGRSFTLYRCINEVRDLETRIRILEEEYRGRCRSGSVPSSFATGVSVPAHRCAFEP</sequence>
<keyword evidence="1" id="KW-0472">Membrane</keyword>
<evidence type="ECO:0000313" key="2">
    <source>
        <dbReference type="EMBL" id="KAJ7759042.1"/>
    </source>
</evidence>
<evidence type="ECO:0000313" key="3">
    <source>
        <dbReference type="Proteomes" id="UP001215598"/>
    </source>
</evidence>
<accession>A0AAD7JBP9</accession>
<gene>
    <name evidence="2" type="ORF">B0H16DRAFT_1534140</name>
</gene>
<reference evidence="2" key="1">
    <citation type="submission" date="2023-03" db="EMBL/GenBank/DDBJ databases">
        <title>Massive genome expansion in bonnet fungi (Mycena s.s.) driven by repeated elements and novel gene families across ecological guilds.</title>
        <authorList>
            <consortium name="Lawrence Berkeley National Laboratory"/>
            <person name="Harder C.B."/>
            <person name="Miyauchi S."/>
            <person name="Viragh M."/>
            <person name="Kuo A."/>
            <person name="Thoen E."/>
            <person name="Andreopoulos B."/>
            <person name="Lu D."/>
            <person name="Skrede I."/>
            <person name="Drula E."/>
            <person name="Henrissat B."/>
            <person name="Morin E."/>
            <person name="Kohler A."/>
            <person name="Barry K."/>
            <person name="LaButti K."/>
            <person name="Morin E."/>
            <person name="Salamov A."/>
            <person name="Lipzen A."/>
            <person name="Mereny Z."/>
            <person name="Hegedus B."/>
            <person name="Baldrian P."/>
            <person name="Stursova M."/>
            <person name="Weitz H."/>
            <person name="Taylor A."/>
            <person name="Grigoriev I.V."/>
            <person name="Nagy L.G."/>
            <person name="Martin F."/>
            <person name="Kauserud H."/>
        </authorList>
    </citation>
    <scope>NUCLEOTIDE SEQUENCE</scope>
    <source>
        <strain evidence="2">CBHHK182m</strain>
    </source>
</reference>
<evidence type="ECO:0000256" key="1">
    <source>
        <dbReference type="SAM" id="Phobius"/>
    </source>
</evidence>
<name>A0AAD7JBP9_9AGAR</name>
<feature type="transmembrane region" description="Helical" evidence="1">
    <location>
        <begin position="20"/>
        <end position="41"/>
    </location>
</feature>
<comment type="caution">
    <text evidence="2">The sequence shown here is derived from an EMBL/GenBank/DDBJ whole genome shotgun (WGS) entry which is preliminary data.</text>
</comment>
<dbReference type="Proteomes" id="UP001215598">
    <property type="component" value="Unassembled WGS sequence"/>
</dbReference>
<organism evidence="2 3">
    <name type="scientific">Mycena metata</name>
    <dbReference type="NCBI Taxonomy" id="1033252"/>
    <lineage>
        <taxon>Eukaryota</taxon>
        <taxon>Fungi</taxon>
        <taxon>Dikarya</taxon>
        <taxon>Basidiomycota</taxon>
        <taxon>Agaricomycotina</taxon>
        <taxon>Agaricomycetes</taxon>
        <taxon>Agaricomycetidae</taxon>
        <taxon>Agaricales</taxon>
        <taxon>Marasmiineae</taxon>
        <taxon>Mycenaceae</taxon>
        <taxon>Mycena</taxon>
    </lineage>
</organism>
<protein>
    <submittedName>
        <fullName evidence="2">Uncharacterized protein</fullName>
    </submittedName>
</protein>
<proteinExistence type="predicted"/>
<dbReference type="EMBL" id="JARKIB010000040">
    <property type="protein sequence ID" value="KAJ7759042.1"/>
    <property type="molecule type" value="Genomic_DNA"/>
</dbReference>
<keyword evidence="1" id="KW-0812">Transmembrane</keyword>
<keyword evidence="1" id="KW-1133">Transmembrane helix</keyword>
<keyword evidence="3" id="KW-1185">Reference proteome</keyword>
<dbReference type="AlphaFoldDB" id="A0AAD7JBP9"/>